<dbReference type="PANTHER" id="PTHR19143">
    <property type="entry name" value="FIBRINOGEN/TENASCIN/ANGIOPOEITIN"/>
    <property type="match status" value="1"/>
</dbReference>
<keyword evidence="5" id="KW-1185">Reference proteome</keyword>
<dbReference type="InterPro" id="IPR002181">
    <property type="entry name" value="Fibrinogen_a/b/g_C_dom"/>
</dbReference>
<dbReference type="CDD" id="cd00037">
    <property type="entry name" value="CLECT"/>
    <property type="match status" value="1"/>
</dbReference>
<feature type="domain" description="C-type lectin" evidence="3">
    <location>
        <begin position="31"/>
        <end position="151"/>
    </location>
</feature>
<dbReference type="SMART" id="SM00034">
    <property type="entry name" value="CLECT"/>
    <property type="match status" value="1"/>
</dbReference>
<name>A0A914V966_9BILA</name>
<dbReference type="Gene3D" id="4.10.530.10">
    <property type="entry name" value="Gamma-fibrinogen Carboxyl Terminal Fragment, domain 2"/>
    <property type="match status" value="1"/>
</dbReference>
<dbReference type="InterPro" id="IPR016186">
    <property type="entry name" value="C-type_lectin-like/link_sf"/>
</dbReference>
<dbReference type="Proteomes" id="UP000887566">
    <property type="component" value="Unplaced"/>
</dbReference>
<evidence type="ECO:0000313" key="6">
    <source>
        <dbReference type="WBParaSite" id="PSAMB.scaffold1681size28763.g14479.t1"/>
    </source>
</evidence>
<feature type="compositionally biased region" description="Low complexity" evidence="1">
    <location>
        <begin position="159"/>
        <end position="187"/>
    </location>
</feature>
<feature type="signal peptide" evidence="2">
    <location>
        <begin position="1"/>
        <end position="18"/>
    </location>
</feature>
<dbReference type="SUPFAM" id="SSF56436">
    <property type="entry name" value="C-type lectin-like"/>
    <property type="match status" value="1"/>
</dbReference>
<dbReference type="InterPro" id="IPR001304">
    <property type="entry name" value="C-type_lectin-like"/>
</dbReference>
<dbReference type="Pfam" id="PF00147">
    <property type="entry name" value="Fibrinogen_C"/>
    <property type="match status" value="1"/>
</dbReference>
<keyword evidence="2" id="KW-0732">Signal</keyword>
<dbReference type="Gene3D" id="3.90.215.10">
    <property type="entry name" value="Gamma Fibrinogen, chain A, domain 1"/>
    <property type="match status" value="1"/>
</dbReference>
<evidence type="ECO:0000259" key="3">
    <source>
        <dbReference type="PROSITE" id="PS50041"/>
    </source>
</evidence>
<dbReference type="InterPro" id="IPR014716">
    <property type="entry name" value="Fibrinogen_a/b/g_C_1"/>
</dbReference>
<dbReference type="PROSITE" id="PS50041">
    <property type="entry name" value="C_TYPE_LECTIN_2"/>
    <property type="match status" value="1"/>
</dbReference>
<feature type="region of interest" description="Disordered" evidence="1">
    <location>
        <begin position="157"/>
        <end position="187"/>
    </location>
</feature>
<dbReference type="Gene3D" id="3.10.100.10">
    <property type="entry name" value="Mannose-Binding Protein A, subunit A"/>
    <property type="match status" value="1"/>
</dbReference>
<dbReference type="PANTHER" id="PTHR19143:SF327">
    <property type="entry name" value="FI21813P1-RELATED"/>
    <property type="match status" value="1"/>
</dbReference>
<feature type="domain" description="Fibrinogen C-terminal" evidence="4">
    <location>
        <begin position="212"/>
        <end position="449"/>
    </location>
</feature>
<dbReference type="PROSITE" id="PS51406">
    <property type="entry name" value="FIBRINOGEN_C_2"/>
    <property type="match status" value="1"/>
</dbReference>
<dbReference type="SUPFAM" id="SSF56496">
    <property type="entry name" value="Fibrinogen C-terminal domain-like"/>
    <property type="match status" value="1"/>
</dbReference>
<evidence type="ECO:0000256" key="2">
    <source>
        <dbReference type="SAM" id="SignalP"/>
    </source>
</evidence>
<evidence type="ECO:0000256" key="1">
    <source>
        <dbReference type="SAM" id="MobiDB-lite"/>
    </source>
</evidence>
<dbReference type="Pfam" id="PF00059">
    <property type="entry name" value="Lectin_C"/>
    <property type="match status" value="1"/>
</dbReference>
<reference evidence="6" key="1">
    <citation type="submission" date="2022-11" db="UniProtKB">
        <authorList>
            <consortium name="WormBaseParasite"/>
        </authorList>
    </citation>
    <scope>IDENTIFICATION</scope>
</reference>
<protein>
    <submittedName>
        <fullName evidence="6">Uncharacterized protein</fullName>
    </submittedName>
</protein>
<dbReference type="NCBIfam" id="NF040941">
    <property type="entry name" value="GGGWT_bact"/>
    <property type="match status" value="1"/>
</dbReference>
<dbReference type="InterPro" id="IPR016187">
    <property type="entry name" value="CTDL_fold"/>
</dbReference>
<evidence type="ECO:0000259" key="4">
    <source>
        <dbReference type="PROSITE" id="PS51406"/>
    </source>
</evidence>
<dbReference type="InterPro" id="IPR050373">
    <property type="entry name" value="Fibrinogen_C-term_domain"/>
</dbReference>
<evidence type="ECO:0000313" key="5">
    <source>
        <dbReference type="Proteomes" id="UP000887566"/>
    </source>
</evidence>
<sequence>MRFISLILSLSLAVTISSQDCPAGWKPSEVVPTKCYFVGVQKNTWFGAEGFCKGAAPNGHLTTITSAFENGNVDAVVISTSAVSTCDQFWIGANDFAVGQQYGWIDGDTSTYSNWGAGQPDVSQQCASLTARTTGKWKTEPCGIENCFICEMYTGSSGGSTTTTPSTQTTPPIATTTTPPPTTTTQLPTTAWLTTTTQPPTTTWTTTFQPATGTGIQMTDCYDWLHSGGATTSGVYTIQPPGSAPFDVYCDMTTDGGGWTIIQKRQDGSLSFYDKKWADYKNGFKTDTTGNQWLGNDKIHLLSTKDSTVNVRVEIRGDRCVPGGSTHHTCASPVDPNVFVFGVYQFYIDDESNQYTMHTSDILAGNMTSPGLDGFSSSNYMAFETIDQTDGNDYIIADEIGAWWFTSGTLIALNGKYNSNTWGIYFNRQYNNLNYDIIPVSTQIKLRRA</sequence>
<dbReference type="SMART" id="SM00186">
    <property type="entry name" value="FBG"/>
    <property type="match status" value="1"/>
</dbReference>
<dbReference type="AlphaFoldDB" id="A0A914V966"/>
<dbReference type="InterPro" id="IPR036056">
    <property type="entry name" value="Fibrinogen-like_C"/>
</dbReference>
<dbReference type="GO" id="GO:0005615">
    <property type="term" value="C:extracellular space"/>
    <property type="evidence" value="ECO:0007669"/>
    <property type="project" value="TreeGrafter"/>
</dbReference>
<organism evidence="5 6">
    <name type="scientific">Plectus sambesii</name>
    <dbReference type="NCBI Taxonomy" id="2011161"/>
    <lineage>
        <taxon>Eukaryota</taxon>
        <taxon>Metazoa</taxon>
        <taxon>Ecdysozoa</taxon>
        <taxon>Nematoda</taxon>
        <taxon>Chromadorea</taxon>
        <taxon>Plectida</taxon>
        <taxon>Plectina</taxon>
        <taxon>Plectoidea</taxon>
        <taxon>Plectidae</taxon>
        <taxon>Plectus</taxon>
    </lineage>
</organism>
<feature type="chain" id="PRO_5037317993" evidence="2">
    <location>
        <begin position="19"/>
        <end position="449"/>
    </location>
</feature>
<dbReference type="WBParaSite" id="PSAMB.scaffold1681size28763.g14479.t1">
    <property type="protein sequence ID" value="PSAMB.scaffold1681size28763.g14479.t1"/>
    <property type="gene ID" value="PSAMB.scaffold1681size28763.g14479"/>
</dbReference>
<accession>A0A914V966</accession>
<proteinExistence type="predicted"/>